<gene>
    <name evidence="4" type="primary">LOC113700143</name>
</gene>
<feature type="domain" description="Aldehyde dehydrogenase" evidence="2">
    <location>
        <begin position="74"/>
        <end position="132"/>
    </location>
</feature>
<dbReference type="InterPro" id="IPR010061">
    <property type="entry name" value="MeMal-semiAld_DH"/>
</dbReference>
<accession>A0ABM4V2S0</accession>
<proteinExistence type="inferred from homology"/>
<evidence type="ECO:0000313" key="4">
    <source>
        <dbReference type="RefSeq" id="XP_071913831.1"/>
    </source>
</evidence>
<dbReference type="Gene3D" id="3.40.309.10">
    <property type="entry name" value="Aldehyde Dehydrogenase, Chain A, domain 2"/>
    <property type="match status" value="1"/>
</dbReference>
<dbReference type="PANTHER" id="PTHR43866:SF3">
    <property type="entry name" value="METHYLMALONATE-SEMIALDEHYDE DEHYDROGENASE [ACYLATING], MITOCHONDRIAL"/>
    <property type="match status" value="1"/>
</dbReference>
<organism evidence="3 4">
    <name type="scientific">Coffea arabica</name>
    <name type="common">Arabian coffee</name>
    <dbReference type="NCBI Taxonomy" id="13443"/>
    <lineage>
        <taxon>Eukaryota</taxon>
        <taxon>Viridiplantae</taxon>
        <taxon>Streptophyta</taxon>
        <taxon>Embryophyta</taxon>
        <taxon>Tracheophyta</taxon>
        <taxon>Spermatophyta</taxon>
        <taxon>Magnoliopsida</taxon>
        <taxon>eudicotyledons</taxon>
        <taxon>Gunneridae</taxon>
        <taxon>Pentapetalae</taxon>
        <taxon>asterids</taxon>
        <taxon>lamiids</taxon>
        <taxon>Gentianales</taxon>
        <taxon>Rubiaceae</taxon>
        <taxon>Ixoroideae</taxon>
        <taxon>Gardenieae complex</taxon>
        <taxon>Bertiereae - Coffeeae clade</taxon>
        <taxon>Coffeeae</taxon>
        <taxon>Coffea</taxon>
    </lineage>
</organism>
<dbReference type="PANTHER" id="PTHR43866">
    <property type="entry name" value="MALONATE-SEMIALDEHYDE DEHYDROGENASE"/>
    <property type="match status" value="1"/>
</dbReference>
<dbReference type="InterPro" id="IPR016161">
    <property type="entry name" value="Ald_DH/histidinol_DH"/>
</dbReference>
<comment type="similarity">
    <text evidence="1">Belongs to the aldehyde dehydrogenase family.</text>
</comment>
<dbReference type="SUPFAM" id="SSF53720">
    <property type="entry name" value="ALDH-like"/>
    <property type="match status" value="1"/>
</dbReference>
<dbReference type="Proteomes" id="UP001652660">
    <property type="component" value="Chromosome 7c"/>
</dbReference>
<dbReference type="InterPro" id="IPR016163">
    <property type="entry name" value="Ald_DH_C"/>
</dbReference>
<keyword evidence="3" id="KW-1185">Reference proteome</keyword>
<dbReference type="InterPro" id="IPR015590">
    <property type="entry name" value="Aldehyde_DH_dom"/>
</dbReference>
<dbReference type="RefSeq" id="XP_071913831.1">
    <property type="nucleotide sequence ID" value="XM_072057730.1"/>
</dbReference>
<sequence length="136" mass="15461">MKKVSGLQSTDSIDMVALIKIPSTFHSIGSYLKEEDCHKWFPSPYQILVLDGVQDPANLDMLLRSAMAFRWIPRYEQGNFLGPTILCDVATNMECYKEEMFGPVLCMQQANRFEEAIAIVNRNRHVNGASIFRGRS</sequence>
<evidence type="ECO:0000313" key="3">
    <source>
        <dbReference type="Proteomes" id="UP001652660"/>
    </source>
</evidence>
<dbReference type="Pfam" id="PF00171">
    <property type="entry name" value="Aldedh"/>
    <property type="match status" value="1"/>
</dbReference>
<protein>
    <submittedName>
        <fullName evidence="4">Methylmalonate-semialdehyde dehydrogenase [acylating], mitochondrial-like isoform X2</fullName>
    </submittedName>
</protein>
<reference evidence="4" key="1">
    <citation type="submission" date="2025-08" db="UniProtKB">
        <authorList>
            <consortium name="RefSeq"/>
        </authorList>
    </citation>
    <scope>IDENTIFICATION</scope>
    <source>
        <tissue evidence="4">Leaves</tissue>
    </source>
</reference>
<name>A0ABM4V2S0_COFAR</name>
<evidence type="ECO:0000259" key="2">
    <source>
        <dbReference type="Pfam" id="PF00171"/>
    </source>
</evidence>
<dbReference type="GeneID" id="113700143"/>
<evidence type="ECO:0000256" key="1">
    <source>
        <dbReference type="ARBA" id="ARBA00009986"/>
    </source>
</evidence>